<name>A0A4U0X446_9PEZI</name>
<feature type="region of interest" description="Disordered" evidence="1">
    <location>
        <begin position="875"/>
        <end position="905"/>
    </location>
</feature>
<reference evidence="2 3" key="1">
    <citation type="submission" date="2017-03" db="EMBL/GenBank/DDBJ databases">
        <title>Genomes of endolithic fungi from Antarctica.</title>
        <authorList>
            <person name="Coleine C."/>
            <person name="Masonjones S."/>
            <person name="Stajich J.E."/>
        </authorList>
    </citation>
    <scope>NUCLEOTIDE SEQUENCE [LARGE SCALE GENOMIC DNA]</scope>
    <source>
        <strain evidence="2 3">CCFEE 5184</strain>
    </source>
</reference>
<protein>
    <submittedName>
        <fullName evidence="2">Uncharacterized protein</fullName>
    </submittedName>
</protein>
<dbReference type="AlphaFoldDB" id="A0A4U0X446"/>
<dbReference type="STRING" id="329884.A0A4U0X446"/>
<comment type="caution">
    <text evidence="2">The sequence shown here is derived from an EMBL/GenBank/DDBJ whole genome shotgun (WGS) entry which is preliminary data.</text>
</comment>
<evidence type="ECO:0000313" key="3">
    <source>
        <dbReference type="Proteomes" id="UP000309340"/>
    </source>
</evidence>
<organism evidence="2 3">
    <name type="scientific">Friedmanniomyces simplex</name>
    <dbReference type="NCBI Taxonomy" id="329884"/>
    <lineage>
        <taxon>Eukaryota</taxon>
        <taxon>Fungi</taxon>
        <taxon>Dikarya</taxon>
        <taxon>Ascomycota</taxon>
        <taxon>Pezizomycotina</taxon>
        <taxon>Dothideomycetes</taxon>
        <taxon>Dothideomycetidae</taxon>
        <taxon>Mycosphaerellales</taxon>
        <taxon>Teratosphaeriaceae</taxon>
        <taxon>Friedmanniomyces</taxon>
    </lineage>
</organism>
<evidence type="ECO:0000313" key="2">
    <source>
        <dbReference type="EMBL" id="TKA70601.1"/>
    </source>
</evidence>
<feature type="compositionally biased region" description="Low complexity" evidence="1">
    <location>
        <begin position="879"/>
        <end position="896"/>
    </location>
</feature>
<dbReference type="EMBL" id="NAJQ01000391">
    <property type="protein sequence ID" value="TKA70601.1"/>
    <property type="molecule type" value="Genomic_DNA"/>
</dbReference>
<gene>
    <name evidence="2" type="ORF">B0A55_06705</name>
</gene>
<proteinExistence type="predicted"/>
<dbReference type="Proteomes" id="UP000309340">
    <property type="component" value="Unassembled WGS sequence"/>
</dbReference>
<dbReference type="OrthoDB" id="5341924at2759"/>
<evidence type="ECO:0000256" key="1">
    <source>
        <dbReference type="SAM" id="MobiDB-lite"/>
    </source>
</evidence>
<accession>A0A4U0X446</accession>
<sequence>MRGRLKDDGFKDFEVFKRIDPPPSFDRDNAGNWSPLLEACLPPNLRRSDYGYPTVLCGTAPRERAEIILAARQRPVSKKGTDLLHDLAVSQGRWKAAVWLMKDLIDHFGPAVQQAGQPTVSQTLWNAQVSLHQITSEPINLPHPGRSAAGSPLHVNLPQMIPLDIAEAQSESEDTYKPDSFARNVLGVVWRTLGAMIVSCGDGPVRPEILEIIAHLHHQDLLPKDIYSRTPGEDETAIQQPPTLHLLSSRILTSLSDAAWRAHEQVIVDKASATGSKYIPLRPEIPGTAYRIHIAGLRTEVWLELVLWACLHGHWVLEGAAILRSICGQSEPTWRPISWRLLMPVPSGRFEDWHKLEYIFNTRSPKTMDQEAAVHDVKRTVSSEVVNAYVDALLSEMNAGDADRAVRPVHVLQDLMVLHDFLERSDVKLGRGSWDAVVLRFVEAAGDIAKHSNYLRHLIGLGGEVRSINTRDMPPYVLDGSAAMVGIAHQALRIHIKAGNLHPALQVLAILRIYADANKKRISGDSFASPQSGTKPKRHGLFTSNFDTRNDPALELKLPSTILGPYLELVTDDAQTYTFGKRLLYSEEGNDPLIPESLYNDPAIAPALVRFAVATNDRSLLSKLVQTRAQEDVETGERQELPQNVLQAFLDAQIQLHEWAAARRILQTLAETKASGWNIVNLAVLSRTMILLGKPNQSGNEGSGGNLAEAKSLFAAMVKGEYSGPRHNNASMREQVSSLLTVISMTDAQWTSFCPSVKGYRRWFTFNLPTRAFNKVLEGVLDTYGVTAAHRLLMEFWPLSLRLAQTRQLAERTGSSNSLYRRQSPLDLVQRHRSVVQLPGRDGREDSSVVVYAGPQPDVITIRMMFRQALERLKKDAASESTSSSDSTGETDAASTGSPPVSETRLATPVRIAQWCIRRLIDLGVTETDISQELEEAIPDRKSEDLQGVVPRLFGTAEEYRTGTAARTTSRT</sequence>
<keyword evidence="3" id="KW-1185">Reference proteome</keyword>